<comment type="subcellular location">
    <subcellularLocation>
        <location evidence="1">Cell envelope</location>
    </subcellularLocation>
</comment>
<feature type="signal peptide" evidence="3">
    <location>
        <begin position="1"/>
        <end position="17"/>
    </location>
</feature>
<evidence type="ECO:0000256" key="1">
    <source>
        <dbReference type="ARBA" id="ARBA00004196"/>
    </source>
</evidence>
<evidence type="ECO:0000313" key="5">
    <source>
        <dbReference type="EMBL" id="GGJ53423.1"/>
    </source>
</evidence>
<dbReference type="Gene3D" id="1.20.1420.20">
    <property type="entry name" value="M75 peptidase, HXXE motif"/>
    <property type="match status" value="1"/>
</dbReference>
<dbReference type="RefSeq" id="WP_189007185.1">
    <property type="nucleotide sequence ID" value="NZ_BMOD01000027.1"/>
</dbReference>
<dbReference type="Proteomes" id="UP000632222">
    <property type="component" value="Unassembled WGS sequence"/>
</dbReference>
<reference evidence="6" key="1">
    <citation type="journal article" date="2019" name="Int. J. Syst. Evol. Microbiol.">
        <title>The Global Catalogue of Microorganisms (GCM) 10K type strain sequencing project: providing services to taxonomists for standard genome sequencing and annotation.</title>
        <authorList>
            <consortium name="The Broad Institute Genomics Platform"/>
            <consortium name="The Broad Institute Genome Sequencing Center for Infectious Disease"/>
            <person name="Wu L."/>
            <person name="Ma J."/>
        </authorList>
    </citation>
    <scope>NUCLEOTIDE SEQUENCE [LARGE SCALE GENOMIC DNA]</scope>
    <source>
        <strain evidence="6">JCM 14370</strain>
    </source>
</reference>
<keyword evidence="5" id="KW-0449">Lipoprotein</keyword>
<feature type="chain" id="PRO_5046499436" evidence="3">
    <location>
        <begin position="18"/>
        <end position="339"/>
    </location>
</feature>
<evidence type="ECO:0000256" key="2">
    <source>
        <dbReference type="ARBA" id="ARBA00022729"/>
    </source>
</evidence>
<evidence type="ECO:0000256" key="3">
    <source>
        <dbReference type="SAM" id="SignalP"/>
    </source>
</evidence>
<accession>A0ABQ2DE57</accession>
<proteinExistence type="predicted"/>
<evidence type="ECO:0000313" key="6">
    <source>
        <dbReference type="Proteomes" id="UP000632222"/>
    </source>
</evidence>
<keyword evidence="6" id="KW-1185">Reference proteome</keyword>
<organism evidence="5 6">
    <name type="scientific">Deinococcus roseus</name>
    <dbReference type="NCBI Taxonomy" id="392414"/>
    <lineage>
        <taxon>Bacteria</taxon>
        <taxon>Thermotogati</taxon>
        <taxon>Deinococcota</taxon>
        <taxon>Deinococci</taxon>
        <taxon>Deinococcales</taxon>
        <taxon>Deinococcaceae</taxon>
        <taxon>Deinococcus</taxon>
    </lineage>
</organism>
<sequence>MKHTLTTLLLLTGAASASDLQGIKTYLTTRTAQLTQDAQKLKQAAERYYNIVQNSKSDYQAVYSSHRSAVLGALAESKNAWKAASPRYETVEGIVAGVEMLSRYDVLLDAGVSGKEGGEDVAPYDLKLKSGKIIGKPGNVFGVLEGTLFGTDATYTRLKVDVNGNGKTDLGEVLPDAEVLLAAAEALLTFAKGLHQDAQKWNPSRADAFGALIGNVPTVGDFFESWKTSRFVARTGASKDFAVISRLSDIVDNISSWQAIYSGLQSDVKKKDAQRDARIVKGFTDLKGYVSGIFKQEQQGKRYTREAAEMLGQEAQNRATRIASEIRQAAAQLGVVIAE</sequence>
<comment type="caution">
    <text evidence="5">The sequence shown here is derived from an EMBL/GenBank/DDBJ whole genome shotgun (WGS) entry which is preliminary data.</text>
</comment>
<dbReference type="InterPro" id="IPR038352">
    <property type="entry name" value="Imelysin_sf"/>
</dbReference>
<name>A0ABQ2DE57_9DEIO</name>
<dbReference type="Pfam" id="PF09375">
    <property type="entry name" value="Peptidase_M75"/>
    <property type="match status" value="1"/>
</dbReference>
<evidence type="ECO:0000259" key="4">
    <source>
        <dbReference type="Pfam" id="PF09375"/>
    </source>
</evidence>
<feature type="domain" description="Imelysin-like" evidence="4">
    <location>
        <begin position="32"/>
        <end position="321"/>
    </location>
</feature>
<protein>
    <submittedName>
        <fullName evidence="5">Efem/EfeO family lipoprotein</fullName>
    </submittedName>
</protein>
<gene>
    <name evidence="5" type="ORF">GCM10008938_44320</name>
</gene>
<dbReference type="EMBL" id="BMOD01000027">
    <property type="protein sequence ID" value="GGJ53423.1"/>
    <property type="molecule type" value="Genomic_DNA"/>
</dbReference>
<keyword evidence="2 3" id="KW-0732">Signal</keyword>
<dbReference type="InterPro" id="IPR018976">
    <property type="entry name" value="Imelysin-like"/>
</dbReference>